<dbReference type="Gramene" id="PUZ45849">
    <property type="protein sequence ID" value="PUZ45849"/>
    <property type="gene ID" value="GQ55_8G257600"/>
</dbReference>
<dbReference type="EMBL" id="CM009756">
    <property type="protein sequence ID" value="PUZ45849.1"/>
    <property type="molecule type" value="Genomic_DNA"/>
</dbReference>
<gene>
    <name evidence="1" type="ORF">GQ55_8G257600</name>
</gene>
<dbReference type="AlphaFoldDB" id="A0A2T7CR82"/>
<sequence length="55" mass="6288">MTKTSMINMSISASKGGVLRGKRMIHSCSLDIRIRTYQNYFFVPCNVAYLDKLVE</sequence>
<reference evidence="1 2" key="1">
    <citation type="submission" date="2018-04" db="EMBL/GenBank/DDBJ databases">
        <title>WGS assembly of Panicum hallii var. hallii HAL2.</title>
        <authorList>
            <person name="Lovell J."/>
            <person name="Jenkins J."/>
            <person name="Lowry D."/>
            <person name="Mamidi S."/>
            <person name="Sreedasyam A."/>
            <person name="Weng X."/>
            <person name="Barry K."/>
            <person name="Bonette J."/>
            <person name="Campitelli B."/>
            <person name="Daum C."/>
            <person name="Gordon S."/>
            <person name="Gould B."/>
            <person name="Lipzen A."/>
            <person name="MacQueen A."/>
            <person name="Palacio-Mejia J."/>
            <person name="Plott C."/>
            <person name="Shakirov E."/>
            <person name="Shu S."/>
            <person name="Yoshinaga Y."/>
            <person name="Zane M."/>
            <person name="Rokhsar D."/>
            <person name="Grimwood J."/>
            <person name="Schmutz J."/>
            <person name="Juenger T."/>
        </authorList>
    </citation>
    <scope>NUCLEOTIDE SEQUENCE [LARGE SCALE GENOMIC DNA]</scope>
    <source>
        <strain evidence="2">cv. HAL2</strain>
    </source>
</reference>
<protein>
    <submittedName>
        <fullName evidence="1">Uncharacterized protein</fullName>
    </submittedName>
</protein>
<accession>A0A2T7CR82</accession>
<name>A0A2T7CR82_9POAL</name>
<dbReference type="OrthoDB" id="65569at2759"/>
<proteinExistence type="predicted"/>
<organism evidence="1 2">
    <name type="scientific">Panicum hallii var. hallii</name>
    <dbReference type="NCBI Taxonomy" id="1504633"/>
    <lineage>
        <taxon>Eukaryota</taxon>
        <taxon>Viridiplantae</taxon>
        <taxon>Streptophyta</taxon>
        <taxon>Embryophyta</taxon>
        <taxon>Tracheophyta</taxon>
        <taxon>Spermatophyta</taxon>
        <taxon>Magnoliopsida</taxon>
        <taxon>Liliopsida</taxon>
        <taxon>Poales</taxon>
        <taxon>Poaceae</taxon>
        <taxon>PACMAD clade</taxon>
        <taxon>Panicoideae</taxon>
        <taxon>Panicodae</taxon>
        <taxon>Paniceae</taxon>
        <taxon>Panicinae</taxon>
        <taxon>Panicum</taxon>
        <taxon>Panicum sect. Panicum</taxon>
    </lineage>
</organism>
<evidence type="ECO:0000313" key="2">
    <source>
        <dbReference type="Proteomes" id="UP000244336"/>
    </source>
</evidence>
<dbReference type="Proteomes" id="UP000244336">
    <property type="component" value="Chromosome 8"/>
</dbReference>
<keyword evidence="2" id="KW-1185">Reference proteome</keyword>
<evidence type="ECO:0000313" key="1">
    <source>
        <dbReference type="EMBL" id="PUZ45849.1"/>
    </source>
</evidence>